<protein>
    <submittedName>
        <fullName evidence="1">Uncharacterized protein</fullName>
    </submittedName>
</protein>
<sequence length="76" mass="7838">MRKALAGTCALGPLAAEAVPVLLQCVRTGRGLLQVEVAELVGRLGMARAELEALLCELLPQADSGARGSLDPRPSS</sequence>
<evidence type="ECO:0000313" key="1">
    <source>
        <dbReference type="EMBL" id="WNG47592.1"/>
    </source>
</evidence>
<accession>A0ABY9WWS4</accession>
<dbReference type="Proteomes" id="UP001611383">
    <property type="component" value="Chromosome"/>
</dbReference>
<proteinExistence type="predicted"/>
<organism evidence="1 2">
    <name type="scientific">Archangium minus</name>
    <dbReference type="NCBI Taxonomy" id="83450"/>
    <lineage>
        <taxon>Bacteria</taxon>
        <taxon>Pseudomonadati</taxon>
        <taxon>Myxococcota</taxon>
        <taxon>Myxococcia</taxon>
        <taxon>Myxococcales</taxon>
        <taxon>Cystobacterineae</taxon>
        <taxon>Archangiaceae</taxon>
        <taxon>Archangium</taxon>
    </lineage>
</organism>
<reference evidence="1 2" key="1">
    <citation type="submission" date="2019-08" db="EMBL/GenBank/DDBJ databases">
        <title>Archangium and Cystobacter genomes.</title>
        <authorList>
            <person name="Chen I.-C.K."/>
            <person name="Wielgoss S."/>
        </authorList>
    </citation>
    <scope>NUCLEOTIDE SEQUENCE [LARGE SCALE GENOMIC DNA]</scope>
    <source>
        <strain evidence="1 2">Cbm 6</strain>
    </source>
</reference>
<name>A0ABY9WWS4_9BACT</name>
<dbReference type="EMBL" id="CP043494">
    <property type="protein sequence ID" value="WNG47592.1"/>
    <property type="molecule type" value="Genomic_DNA"/>
</dbReference>
<gene>
    <name evidence="1" type="ORF">F0U60_28310</name>
</gene>
<evidence type="ECO:0000313" key="2">
    <source>
        <dbReference type="Proteomes" id="UP001611383"/>
    </source>
</evidence>
<dbReference type="RefSeq" id="WP_395804107.1">
    <property type="nucleotide sequence ID" value="NZ_CP043494.1"/>
</dbReference>
<keyword evidence="2" id="KW-1185">Reference proteome</keyword>